<accession>A0A9X0QBG4</accession>
<dbReference type="EMBL" id="JACHEB010000002">
    <property type="protein sequence ID" value="MBB5327255.1"/>
    <property type="molecule type" value="Genomic_DNA"/>
</dbReference>
<organism evidence="1 2">
    <name type="scientific">Tunturiibacter gelidiferens</name>
    <dbReference type="NCBI Taxonomy" id="3069689"/>
    <lineage>
        <taxon>Bacteria</taxon>
        <taxon>Pseudomonadati</taxon>
        <taxon>Acidobacteriota</taxon>
        <taxon>Terriglobia</taxon>
        <taxon>Terriglobales</taxon>
        <taxon>Acidobacteriaceae</taxon>
        <taxon>Tunturiibacter</taxon>
    </lineage>
</organism>
<gene>
    <name evidence="1" type="ORF">HDF14_000860</name>
</gene>
<keyword evidence="2" id="KW-1185">Reference proteome</keyword>
<dbReference type="RefSeq" id="WP_183973827.1">
    <property type="nucleotide sequence ID" value="NZ_JACHEB010000002.1"/>
</dbReference>
<sequence>MPAVDGIFVAFQSHSIVGMADWHGLAQEEDFYVDLIRDPRFTEEIDNVVVEFGGAAQQDTIDRYIAGEDIPYEQLRRVWTDTVGWVPTVTALGYLNFFAQVRAVNEGLPLSERIHIWLGEPPIDWSKIKTPADLTQMSQRDRYPAELIKSQILAKHRKALVIYGSLHFFGSEALKPLVEQSYPRAFFVVAPYMGSQNKAESDSFEQNHGTVANPCVCDRS</sequence>
<protein>
    <recommendedName>
        <fullName evidence="3">Haem-binding uptake Tiki superfamily ChaN domain-containing protein</fullName>
    </recommendedName>
</protein>
<evidence type="ECO:0000313" key="1">
    <source>
        <dbReference type="EMBL" id="MBB5327255.1"/>
    </source>
</evidence>
<proteinExistence type="predicted"/>
<name>A0A9X0QBG4_9BACT</name>
<dbReference type="AlphaFoldDB" id="A0A9X0QBG4"/>
<evidence type="ECO:0008006" key="3">
    <source>
        <dbReference type="Google" id="ProtNLM"/>
    </source>
</evidence>
<evidence type="ECO:0000313" key="2">
    <source>
        <dbReference type="Proteomes" id="UP000535182"/>
    </source>
</evidence>
<reference evidence="1 2" key="1">
    <citation type="submission" date="2020-08" db="EMBL/GenBank/DDBJ databases">
        <title>Genomic Encyclopedia of Type Strains, Phase IV (KMG-V): Genome sequencing to study the core and pangenomes of soil and plant-associated prokaryotes.</title>
        <authorList>
            <person name="Whitman W."/>
        </authorList>
    </citation>
    <scope>NUCLEOTIDE SEQUENCE [LARGE SCALE GENOMIC DNA]</scope>
    <source>
        <strain evidence="1 2">X5P2</strain>
    </source>
</reference>
<dbReference type="Proteomes" id="UP000535182">
    <property type="component" value="Unassembled WGS sequence"/>
</dbReference>
<comment type="caution">
    <text evidence="1">The sequence shown here is derived from an EMBL/GenBank/DDBJ whole genome shotgun (WGS) entry which is preliminary data.</text>
</comment>